<reference evidence="2 3" key="2">
    <citation type="journal article" date="2013" name="Genome Announc.">
        <title>Genome Sequence of Growth-Improving Paenibacillus mucilaginosus Strain KNP414.</title>
        <authorList>
            <person name="Lu J.J."/>
            <person name="Wang J.F."/>
            <person name="Hu X.F."/>
        </authorList>
    </citation>
    <scope>NUCLEOTIDE SEQUENCE [LARGE SCALE GENOMIC DNA]</scope>
    <source>
        <strain evidence="2 3">KNP414</strain>
    </source>
</reference>
<dbReference type="EMBL" id="CP002869">
    <property type="protein sequence ID" value="AEI45843.1"/>
    <property type="molecule type" value="Genomic_DNA"/>
</dbReference>
<sequence length="64" mass="6956">MSGVQHNENNEELADLGTHMAGATVLHKTRTSDEVMVIEAPGQGPGIVDNRDHEKDFKKNGKSI</sequence>
<proteinExistence type="predicted"/>
<dbReference type="RefSeq" id="WP_013920984.1">
    <property type="nucleotide sequence ID" value="NC_015690.1"/>
</dbReference>
<organism evidence="2 3">
    <name type="scientific">Paenibacillus mucilaginosus (strain KNP414)</name>
    <dbReference type="NCBI Taxonomy" id="1036673"/>
    <lineage>
        <taxon>Bacteria</taxon>
        <taxon>Bacillati</taxon>
        <taxon>Bacillota</taxon>
        <taxon>Bacilli</taxon>
        <taxon>Bacillales</taxon>
        <taxon>Paenibacillaceae</taxon>
        <taxon>Paenibacillus</taxon>
    </lineage>
</organism>
<gene>
    <name evidence="2" type="ordered locus">KNP414_07333</name>
</gene>
<evidence type="ECO:0000256" key="1">
    <source>
        <dbReference type="SAM" id="MobiDB-lite"/>
    </source>
</evidence>
<evidence type="ECO:0000313" key="2">
    <source>
        <dbReference type="EMBL" id="AEI45843.1"/>
    </source>
</evidence>
<evidence type="ECO:0000313" key="3">
    <source>
        <dbReference type="Proteomes" id="UP000006620"/>
    </source>
</evidence>
<dbReference type="Proteomes" id="UP000006620">
    <property type="component" value="Chromosome"/>
</dbReference>
<feature type="compositionally biased region" description="Basic and acidic residues" evidence="1">
    <location>
        <begin position="49"/>
        <end position="64"/>
    </location>
</feature>
<protein>
    <submittedName>
        <fullName evidence="2">Uncharacterized protein</fullName>
    </submittedName>
</protein>
<dbReference type="HOGENOM" id="CLU_2863578_0_0_9"/>
<reference evidence="3" key="1">
    <citation type="submission" date="2011-06" db="EMBL/GenBank/DDBJ databases">
        <title>Complete genome sequence of Paenibacillus mucilaginosus KNP414.</title>
        <authorList>
            <person name="Wang J."/>
            <person name="Hu S."/>
            <person name="Hu X."/>
            <person name="Zhang B."/>
            <person name="Dong D."/>
            <person name="Zhang S."/>
            <person name="Zhao K."/>
            <person name="Wu D."/>
        </authorList>
    </citation>
    <scope>NUCLEOTIDE SEQUENCE [LARGE SCALE GENOMIC DNA]</scope>
    <source>
        <strain evidence="3">KNP414</strain>
    </source>
</reference>
<name>F8FP64_PAEMK</name>
<dbReference type="PATRIC" id="fig|1036673.3.peg.6846"/>
<dbReference type="KEGG" id="pms:KNP414_07333"/>
<dbReference type="AlphaFoldDB" id="F8FP64"/>
<feature type="region of interest" description="Disordered" evidence="1">
    <location>
        <begin position="40"/>
        <end position="64"/>
    </location>
</feature>
<accession>F8FP64</accession>